<accession>A0A0C3C9Q8</accession>
<organism evidence="1 2">
    <name type="scientific">Hebeloma cylindrosporum</name>
    <dbReference type="NCBI Taxonomy" id="76867"/>
    <lineage>
        <taxon>Eukaryota</taxon>
        <taxon>Fungi</taxon>
        <taxon>Dikarya</taxon>
        <taxon>Basidiomycota</taxon>
        <taxon>Agaricomycotina</taxon>
        <taxon>Agaricomycetes</taxon>
        <taxon>Agaricomycetidae</taxon>
        <taxon>Agaricales</taxon>
        <taxon>Agaricineae</taxon>
        <taxon>Hymenogastraceae</taxon>
        <taxon>Hebeloma</taxon>
    </lineage>
</organism>
<sequence>MSSTFKLQPFQIKSYQSVIKVLEDTRRNLRQSLRMHAHTLSRAREMRKREKNINTALREHHFKVQTSLLPLALALTLHPKP</sequence>
<evidence type="ECO:0000313" key="1">
    <source>
        <dbReference type="EMBL" id="KIM40959.1"/>
    </source>
</evidence>
<evidence type="ECO:0000313" key="2">
    <source>
        <dbReference type="Proteomes" id="UP000053424"/>
    </source>
</evidence>
<dbReference type="EMBL" id="KN831781">
    <property type="protein sequence ID" value="KIM40959.1"/>
    <property type="molecule type" value="Genomic_DNA"/>
</dbReference>
<gene>
    <name evidence="1" type="ORF">M413DRAFT_157011</name>
</gene>
<name>A0A0C3C9Q8_HEBCY</name>
<reference evidence="1 2" key="1">
    <citation type="submission" date="2014-04" db="EMBL/GenBank/DDBJ databases">
        <authorList>
            <consortium name="DOE Joint Genome Institute"/>
            <person name="Kuo A."/>
            <person name="Gay G."/>
            <person name="Dore J."/>
            <person name="Kohler A."/>
            <person name="Nagy L.G."/>
            <person name="Floudas D."/>
            <person name="Copeland A."/>
            <person name="Barry K.W."/>
            <person name="Cichocki N."/>
            <person name="Veneault-Fourrey C."/>
            <person name="LaButti K."/>
            <person name="Lindquist E.A."/>
            <person name="Lipzen A."/>
            <person name="Lundell T."/>
            <person name="Morin E."/>
            <person name="Murat C."/>
            <person name="Sun H."/>
            <person name="Tunlid A."/>
            <person name="Henrissat B."/>
            <person name="Grigoriev I.V."/>
            <person name="Hibbett D.S."/>
            <person name="Martin F."/>
            <person name="Nordberg H.P."/>
            <person name="Cantor M.N."/>
            <person name="Hua S.X."/>
        </authorList>
    </citation>
    <scope>NUCLEOTIDE SEQUENCE [LARGE SCALE GENOMIC DNA]</scope>
    <source>
        <strain evidence="2">h7</strain>
    </source>
</reference>
<dbReference type="Proteomes" id="UP000053424">
    <property type="component" value="Unassembled WGS sequence"/>
</dbReference>
<dbReference type="HOGENOM" id="CLU_2574138_0_0_1"/>
<dbReference type="AlphaFoldDB" id="A0A0C3C9Q8"/>
<protein>
    <submittedName>
        <fullName evidence="1">Uncharacterized protein</fullName>
    </submittedName>
</protein>
<reference evidence="2" key="2">
    <citation type="submission" date="2015-01" db="EMBL/GenBank/DDBJ databases">
        <title>Evolutionary Origins and Diversification of the Mycorrhizal Mutualists.</title>
        <authorList>
            <consortium name="DOE Joint Genome Institute"/>
            <consortium name="Mycorrhizal Genomics Consortium"/>
            <person name="Kohler A."/>
            <person name="Kuo A."/>
            <person name="Nagy L.G."/>
            <person name="Floudas D."/>
            <person name="Copeland A."/>
            <person name="Barry K.W."/>
            <person name="Cichocki N."/>
            <person name="Veneault-Fourrey C."/>
            <person name="LaButti K."/>
            <person name="Lindquist E.A."/>
            <person name="Lipzen A."/>
            <person name="Lundell T."/>
            <person name="Morin E."/>
            <person name="Murat C."/>
            <person name="Riley R."/>
            <person name="Ohm R."/>
            <person name="Sun H."/>
            <person name="Tunlid A."/>
            <person name="Henrissat B."/>
            <person name="Grigoriev I.V."/>
            <person name="Hibbett D.S."/>
            <person name="Martin F."/>
        </authorList>
    </citation>
    <scope>NUCLEOTIDE SEQUENCE [LARGE SCALE GENOMIC DNA]</scope>
    <source>
        <strain evidence="2">h7</strain>
    </source>
</reference>
<proteinExistence type="predicted"/>
<keyword evidence="2" id="KW-1185">Reference proteome</keyword>